<dbReference type="EMBL" id="BJZU01000115">
    <property type="protein sequence ID" value="GEP06692.1"/>
    <property type="molecule type" value="Genomic_DNA"/>
</dbReference>
<dbReference type="Proteomes" id="UP001156856">
    <property type="component" value="Unassembled WGS sequence"/>
</dbReference>
<comment type="caution">
    <text evidence="2">The sequence shown here is derived from an EMBL/GenBank/DDBJ whole genome shotgun (WGS) entry which is preliminary data.</text>
</comment>
<evidence type="ECO:0000313" key="2">
    <source>
        <dbReference type="EMBL" id="GEP06692.1"/>
    </source>
</evidence>
<evidence type="ECO:0000256" key="1">
    <source>
        <dbReference type="SAM" id="MobiDB-lite"/>
    </source>
</evidence>
<organism evidence="2 4">
    <name type="scientific">Methylobacterium oxalidis</name>
    <dbReference type="NCBI Taxonomy" id="944322"/>
    <lineage>
        <taxon>Bacteria</taxon>
        <taxon>Pseudomonadati</taxon>
        <taxon>Pseudomonadota</taxon>
        <taxon>Alphaproteobacteria</taxon>
        <taxon>Hyphomicrobiales</taxon>
        <taxon>Methylobacteriaceae</taxon>
        <taxon>Methylobacterium</taxon>
    </lineage>
</organism>
<protein>
    <recommendedName>
        <fullName evidence="6">DUF2924 domain-containing protein</fullName>
    </recommendedName>
</protein>
<dbReference type="AlphaFoldDB" id="A0A512J9Q7"/>
<evidence type="ECO:0000313" key="3">
    <source>
        <dbReference type="EMBL" id="GLS67298.1"/>
    </source>
</evidence>
<sequence length="178" mass="19725">MSLRAEGLAMNGLPQPGQLTPSRTADPAPDPLEQDLADLPGLELDELRLRWRKLTRRPAPPSLRRELLARLLAYEMQARAYGGLSRDTARLLDRLARGDDINTVLADPKERRLRPGTQLLREHAGRLHRVTVAEAGYLWDGTAYASLSEVARAITGTRWNGPRFFGLRDKPAVSAGGE</sequence>
<feature type="region of interest" description="Disordered" evidence="1">
    <location>
        <begin position="1"/>
        <end position="37"/>
    </location>
</feature>
<evidence type="ECO:0008006" key="6">
    <source>
        <dbReference type="Google" id="ProtNLM"/>
    </source>
</evidence>
<dbReference type="Proteomes" id="UP000321960">
    <property type="component" value="Unassembled WGS sequence"/>
</dbReference>
<dbReference type="Pfam" id="PF11149">
    <property type="entry name" value="DUF2924"/>
    <property type="match status" value="1"/>
</dbReference>
<name>A0A512J9Q7_9HYPH</name>
<accession>A0A512J9Q7</accession>
<keyword evidence="5" id="KW-1185">Reference proteome</keyword>
<gene>
    <name evidence="3" type="ORF">GCM10007888_56810</name>
    <name evidence="2" type="ORF">MOX02_47300</name>
</gene>
<proteinExistence type="predicted"/>
<reference evidence="3" key="4">
    <citation type="submission" date="2023-01" db="EMBL/GenBank/DDBJ databases">
        <title>Draft genome sequence of Methylobacterium oxalidis strain NBRC 107715.</title>
        <authorList>
            <person name="Sun Q."/>
            <person name="Mori K."/>
        </authorList>
    </citation>
    <scope>NUCLEOTIDE SEQUENCE</scope>
    <source>
        <strain evidence="3">NBRC 107715</strain>
    </source>
</reference>
<evidence type="ECO:0000313" key="4">
    <source>
        <dbReference type="Proteomes" id="UP000321960"/>
    </source>
</evidence>
<reference evidence="2 4" key="3">
    <citation type="submission" date="2019-07" db="EMBL/GenBank/DDBJ databases">
        <title>Whole genome shotgun sequence of Methylobacterium oxalidis NBRC 107715.</title>
        <authorList>
            <person name="Hosoyama A."/>
            <person name="Uohara A."/>
            <person name="Ohji S."/>
            <person name="Ichikawa N."/>
        </authorList>
    </citation>
    <scope>NUCLEOTIDE SEQUENCE [LARGE SCALE GENOMIC DNA]</scope>
    <source>
        <strain evidence="2 4">NBRC 107715</strain>
    </source>
</reference>
<reference evidence="5" key="2">
    <citation type="journal article" date="2019" name="Int. J. Syst. Evol. Microbiol.">
        <title>The Global Catalogue of Microorganisms (GCM) 10K type strain sequencing project: providing services to taxonomists for standard genome sequencing and annotation.</title>
        <authorList>
            <consortium name="The Broad Institute Genomics Platform"/>
            <consortium name="The Broad Institute Genome Sequencing Center for Infectious Disease"/>
            <person name="Wu L."/>
            <person name="Ma J."/>
        </authorList>
    </citation>
    <scope>NUCLEOTIDE SEQUENCE [LARGE SCALE GENOMIC DNA]</scope>
    <source>
        <strain evidence="5">NBRC 107715</strain>
    </source>
</reference>
<evidence type="ECO:0000313" key="5">
    <source>
        <dbReference type="Proteomes" id="UP001156856"/>
    </source>
</evidence>
<reference evidence="3" key="1">
    <citation type="journal article" date="2014" name="Int. J. Syst. Evol. Microbiol.">
        <title>Complete genome of a new Firmicutes species belonging to the dominant human colonic microbiota ('Ruminococcus bicirculans') reveals two chromosomes and a selective capacity to utilize plant glucans.</title>
        <authorList>
            <consortium name="NISC Comparative Sequencing Program"/>
            <person name="Wegmann U."/>
            <person name="Louis P."/>
            <person name="Goesmann A."/>
            <person name="Henrissat B."/>
            <person name="Duncan S.H."/>
            <person name="Flint H.J."/>
        </authorList>
    </citation>
    <scope>NUCLEOTIDE SEQUENCE</scope>
    <source>
        <strain evidence="3">NBRC 107715</strain>
    </source>
</reference>
<dbReference type="EMBL" id="BSPK01000111">
    <property type="protein sequence ID" value="GLS67298.1"/>
    <property type="molecule type" value="Genomic_DNA"/>
</dbReference>
<dbReference type="InterPro" id="IPR021322">
    <property type="entry name" value="DUF2924"/>
</dbReference>